<evidence type="ECO:0000313" key="4">
    <source>
        <dbReference type="Proteomes" id="UP000183832"/>
    </source>
</evidence>
<dbReference type="EMBL" id="CVRI01000048">
    <property type="protein sequence ID" value="CRK99133.1"/>
    <property type="molecule type" value="Genomic_DNA"/>
</dbReference>
<dbReference type="AlphaFoldDB" id="A0A1J1IFV5"/>
<reference evidence="3 4" key="1">
    <citation type="submission" date="2015-04" db="EMBL/GenBank/DDBJ databases">
        <authorList>
            <person name="Syromyatnikov M.Y."/>
            <person name="Popov V.N."/>
        </authorList>
    </citation>
    <scope>NUCLEOTIDE SEQUENCE [LARGE SCALE GENOMIC DNA]</scope>
</reference>
<evidence type="ECO:0000256" key="1">
    <source>
        <dbReference type="ARBA" id="ARBA00022614"/>
    </source>
</evidence>
<protein>
    <submittedName>
        <fullName evidence="3">CLUMA_CG012161, isoform A</fullName>
    </submittedName>
</protein>
<keyword evidence="1" id="KW-0433">Leucine-rich repeat</keyword>
<dbReference type="STRING" id="568069.A0A1J1IFV5"/>
<dbReference type="FunFam" id="3.80.10.10:FF:000846">
    <property type="entry name" value="Predicted protein"/>
    <property type="match status" value="1"/>
</dbReference>
<name>A0A1J1IFV5_9DIPT</name>
<evidence type="ECO:0000313" key="3">
    <source>
        <dbReference type="EMBL" id="CRK99133.1"/>
    </source>
</evidence>
<dbReference type="PANTHER" id="PTHR18849">
    <property type="entry name" value="LEUCINE RICH REPEAT PROTEIN"/>
    <property type="match status" value="1"/>
</dbReference>
<gene>
    <name evidence="3" type="ORF">CLUMA_CG012161</name>
</gene>
<accession>A0A1J1IFV5</accession>
<evidence type="ECO:0000256" key="2">
    <source>
        <dbReference type="ARBA" id="ARBA00022737"/>
    </source>
</evidence>
<keyword evidence="4" id="KW-1185">Reference proteome</keyword>
<dbReference type="InterPro" id="IPR032675">
    <property type="entry name" value="LRR_dom_sf"/>
</dbReference>
<dbReference type="SUPFAM" id="SSF54236">
    <property type="entry name" value="Ubiquitin-like"/>
    <property type="match status" value="1"/>
</dbReference>
<organism evidence="3 4">
    <name type="scientific">Clunio marinus</name>
    <dbReference type="NCBI Taxonomy" id="568069"/>
    <lineage>
        <taxon>Eukaryota</taxon>
        <taxon>Metazoa</taxon>
        <taxon>Ecdysozoa</taxon>
        <taxon>Arthropoda</taxon>
        <taxon>Hexapoda</taxon>
        <taxon>Insecta</taxon>
        <taxon>Pterygota</taxon>
        <taxon>Neoptera</taxon>
        <taxon>Endopterygota</taxon>
        <taxon>Diptera</taxon>
        <taxon>Nematocera</taxon>
        <taxon>Chironomoidea</taxon>
        <taxon>Chironomidae</taxon>
        <taxon>Clunio</taxon>
    </lineage>
</organism>
<dbReference type="Proteomes" id="UP000183832">
    <property type="component" value="Unassembled WGS sequence"/>
</dbReference>
<keyword evidence="2" id="KW-0677">Repeat</keyword>
<proteinExistence type="predicted"/>
<dbReference type="Gene3D" id="3.80.10.10">
    <property type="entry name" value="Ribonuclease Inhibitor"/>
    <property type="match status" value="2"/>
</dbReference>
<dbReference type="OrthoDB" id="5855206at2759"/>
<dbReference type="PROSITE" id="PS51450">
    <property type="entry name" value="LRR"/>
    <property type="match status" value="1"/>
</dbReference>
<dbReference type="SUPFAM" id="SSF52047">
    <property type="entry name" value="RNI-like"/>
    <property type="match status" value="1"/>
</dbReference>
<dbReference type="PANTHER" id="PTHR18849:SF0">
    <property type="entry name" value="CILIA- AND FLAGELLA-ASSOCIATED PROTEIN 410-RELATED"/>
    <property type="match status" value="1"/>
</dbReference>
<dbReference type="InterPro" id="IPR001611">
    <property type="entry name" value="Leu-rich_rpt"/>
</dbReference>
<dbReference type="InterPro" id="IPR029071">
    <property type="entry name" value="Ubiquitin-like_domsf"/>
</dbReference>
<sequence length="486" mass="56160">MPTLLEALEEKYGFAQTSDIEAEPELLMLRLPKRTPLQSVPQVLVLNDCGIDQAGAAEDLKKKCNTVKELDLAQNKLENWNEIFSILTQMPKIEFVNLSLNRLETPIIAPPPCSMTNLRSLVLNNTKLNWFNVEELLKLLPCLEELHLSLNEYTHVLLDTIEDDDDQEFVNCKPSDECNCDDETPSSLGSNEGSTCCNAYRKTTNAHDGVKKLHLNGNPITDWFEICRLGRVFPQLEALFLAECPLRSISPLPSPPIEEEIETNDNQTPHEHFKNLQLLNLSSANINSWTDIDRLSKFPALKNLRVQNWPLWSKCNSTEQERRQFVIARLPQIEVLNGGGPIGSEEREDAERAFIRYYMERPENERPSRFDELQAKHGRLDPLVKIDLRPEKKVQIKFTFKDRNEVRYVNIYRTVSDLKLRLEKLFGHPANKMRLFYIDRSYEELMEPKEMRYPSKQLYTFKIATGDEIIIEPKDCPKSPEKMEAT</sequence>
<dbReference type="Gene3D" id="3.10.20.90">
    <property type="entry name" value="Phosphatidylinositol 3-kinase Catalytic Subunit, Chain A, domain 1"/>
    <property type="match status" value="1"/>
</dbReference>